<gene>
    <name evidence="1" type="ORF">QAD02_002029</name>
</gene>
<comment type="caution">
    <text evidence="1">The sequence shown here is derived from an EMBL/GenBank/DDBJ whole genome shotgun (WGS) entry which is preliminary data.</text>
</comment>
<sequence length="412" mass="43810">MSKSGSRYGRRSNWFKIHCLLQEQTGNSQGVGGLGAAAHFGAGFLPGLFPSLHSAQAQQQSLLYGAGAGGHGSAPGKPDARDQNSPSQEDIAIQSHLLHAGRGADKSPRPDDLSLQSQLKLLAWQKEEERASHQQQQQSQTTLRASPSSTSAGGSPPSFAYKDFATASAATSGASLEVFRPFLPVYTKRSTESPSESGASSGESGEELPLHERSANSSFGYGFSRTRHDQQQGSSEQLASSGASSERELPPRRRVNATVTLTATAEYLSASRAHHHHLLYPPAELVTPATSSPGHALRGGDLLLASPSPGGLAVEQCEPIDLSVRSSRLQRERERQQREAHRERENRSELNRACASGSDGRCSRSSEERDRSASPPSGRASAACSPEPASPVKPGNPLDLSLEVKRPAEVSL</sequence>
<dbReference type="EMBL" id="CM056743">
    <property type="protein sequence ID" value="KAJ8670770.1"/>
    <property type="molecule type" value="Genomic_DNA"/>
</dbReference>
<reference evidence="1" key="1">
    <citation type="submission" date="2023-04" db="EMBL/GenBank/DDBJ databases">
        <title>A chromosome-level genome assembly of the parasitoid wasp Eretmocerus hayati.</title>
        <authorList>
            <person name="Zhong Y."/>
            <person name="Liu S."/>
            <person name="Liu Y."/>
        </authorList>
    </citation>
    <scope>NUCLEOTIDE SEQUENCE</scope>
    <source>
        <strain evidence="1">ZJU_SS_LIU_2023</strain>
    </source>
</reference>
<evidence type="ECO:0000313" key="1">
    <source>
        <dbReference type="EMBL" id="KAJ8670770.1"/>
    </source>
</evidence>
<protein>
    <submittedName>
        <fullName evidence="1">Uncharacterized protein</fullName>
    </submittedName>
</protein>
<name>A0ACC2NMI3_9HYME</name>
<dbReference type="Proteomes" id="UP001239111">
    <property type="component" value="Chromosome 3"/>
</dbReference>
<evidence type="ECO:0000313" key="2">
    <source>
        <dbReference type="Proteomes" id="UP001239111"/>
    </source>
</evidence>
<accession>A0ACC2NMI3</accession>
<proteinExistence type="predicted"/>
<organism evidence="1 2">
    <name type="scientific">Eretmocerus hayati</name>
    <dbReference type="NCBI Taxonomy" id="131215"/>
    <lineage>
        <taxon>Eukaryota</taxon>
        <taxon>Metazoa</taxon>
        <taxon>Ecdysozoa</taxon>
        <taxon>Arthropoda</taxon>
        <taxon>Hexapoda</taxon>
        <taxon>Insecta</taxon>
        <taxon>Pterygota</taxon>
        <taxon>Neoptera</taxon>
        <taxon>Endopterygota</taxon>
        <taxon>Hymenoptera</taxon>
        <taxon>Apocrita</taxon>
        <taxon>Proctotrupomorpha</taxon>
        <taxon>Chalcidoidea</taxon>
        <taxon>Aphelinidae</taxon>
        <taxon>Aphelininae</taxon>
        <taxon>Eretmocerus</taxon>
    </lineage>
</organism>
<keyword evidence="2" id="KW-1185">Reference proteome</keyword>